<proteinExistence type="predicted"/>
<reference evidence="2 3" key="1">
    <citation type="submission" date="2022-11" db="EMBL/GenBank/DDBJ databases">
        <title>The characterization of three novel Bacteroidetes species and genomic analysis of their roles in tidal elemental geochemical cycles.</title>
        <authorList>
            <person name="Ma K."/>
        </authorList>
    </citation>
    <scope>NUCLEOTIDE SEQUENCE [LARGE SCALE GENOMIC DNA]</scope>
    <source>
        <strain evidence="2 3">M17</strain>
    </source>
</reference>
<name>A0ABT3RXT9_9BACT</name>
<evidence type="ECO:0000313" key="2">
    <source>
        <dbReference type="EMBL" id="MCX2746173.1"/>
    </source>
</evidence>
<dbReference type="RefSeq" id="WP_266058903.1">
    <property type="nucleotide sequence ID" value="NZ_JAPFQN010000022.1"/>
</dbReference>
<keyword evidence="1" id="KW-1133">Transmembrane helix</keyword>
<feature type="transmembrane region" description="Helical" evidence="1">
    <location>
        <begin position="205"/>
        <end position="223"/>
    </location>
</feature>
<feature type="transmembrane region" description="Helical" evidence="1">
    <location>
        <begin position="12"/>
        <end position="37"/>
    </location>
</feature>
<feature type="transmembrane region" description="Helical" evidence="1">
    <location>
        <begin position="133"/>
        <end position="151"/>
    </location>
</feature>
<protein>
    <recommendedName>
        <fullName evidence="4">DUF4386 family protein</fullName>
    </recommendedName>
</protein>
<feature type="transmembrane region" description="Helical" evidence="1">
    <location>
        <begin position="69"/>
        <end position="87"/>
    </location>
</feature>
<sequence length="243" mass="27384">MKTLKDFRIEWVKATTLGFMSLLLMIPMSFIFARFFLPPRFDGLNIPEIFKILSSSSEFNLQIYITNQISHFILYLIVGTILAHLQYQVLKKYISNKLVWTGLTILGLELILLGDLIYVGLSTGGAPGPLEPLLIGIGGGGLIALMQFLYLRSAGIKNGKWVGYWILGIVTGIIASIPFIMLYEMIISEKLKSLLSPMALLFTEWMSFILPYFTLIGLFTGLFSSKPLYRAIEQIQLNEDKDI</sequence>
<keyword evidence="1" id="KW-0812">Transmembrane</keyword>
<feature type="transmembrane region" description="Helical" evidence="1">
    <location>
        <begin position="163"/>
        <end position="185"/>
    </location>
</feature>
<gene>
    <name evidence="2" type="ORF">OO013_20005</name>
</gene>
<comment type="caution">
    <text evidence="2">The sequence shown here is derived from an EMBL/GenBank/DDBJ whole genome shotgun (WGS) entry which is preliminary data.</text>
</comment>
<accession>A0ABT3RXT9</accession>
<dbReference type="Proteomes" id="UP001209885">
    <property type="component" value="Unassembled WGS sequence"/>
</dbReference>
<keyword evidence="3" id="KW-1185">Reference proteome</keyword>
<evidence type="ECO:0008006" key="4">
    <source>
        <dbReference type="Google" id="ProtNLM"/>
    </source>
</evidence>
<evidence type="ECO:0000256" key="1">
    <source>
        <dbReference type="SAM" id="Phobius"/>
    </source>
</evidence>
<keyword evidence="1" id="KW-0472">Membrane</keyword>
<organism evidence="2 3">
    <name type="scientific">Mangrovivirga halotolerans</name>
    <dbReference type="NCBI Taxonomy" id="2993936"/>
    <lineage>
        <taxon>Bacteria</taxon>
        <taxon>Pseudomonadati</taxon>
        <taxon>Bacteroidota</taxon>
        <taxon>Cytophagia</taxon>
        <taxon>Cytophagales</taxon>
        <taxon>Mangrovivirgaceae</taxon>
        <taxon>Mangrovivirga</taxon>
    </lineage>
</organism>
<dbReference type="EMBL" id="JAPFQN010000022">
    <property type="protein sequence ID" value="MCX2746173.1"/>
    <property type="molecule type" value="Genomic_DNA"/>
</dbReference>
<feature type="transmembrane region" description="Helical" evidence="1">
    <location>
        <begin position="99"/>
        <end position="121"/>
    </location>
</feature>
<evidence type="ECO:0000313" key="3">
    <source>
        <dbReference type="Proteomes" id="UP001209885"/>
    </source>
</evidence>